<evidence type="ECO:0000313" key="1">
    <source>
        <dbReference type="EMBL" id="ETN82053.1"/>
    </source>
</evidence>
<dbReference type="EMBL" id="KI658586">
    <property type="protein sequence ID" value="ETN82053.1"/>
    <property type="molecule type" value="Genomic_DNA"/>
</dbReference>
<sequence length="162" mass="18251">MQLAAGSDDKSTNNFDDFYVKLKQQNVVRTEPASISLLRVKVEKSSLAARINDSLDVCEISSKAIFKCVQDRVRVSAYQSDYHRRMDRWYEGKIPCDMVERLFAGSCHILNWTCNDSKTLHDFLEAVCMDGIAVIKNGPIGTRLVVPNIGERIGLIHSTHFG</sequence>
<dbReference type="STRING" id="51031.W2TJS6"/>
<protein>
    <submittedName>
        <fullName evidence="1">Uncharacterized protein</fullName>
    </submittedName>
</protein>
<evidence type="ECO:0000313" key="2">
    <source>
        <dbReference type="Proteomes" id="UP000053676"/>
    </source>
</evidence>
<keyword evidence="2" id="KW-1185">Reference proteome</keyword>
<dbReference type="KEGG" id="nai:NECAME_08206"/>
<dbReference type="OrthoDB" id="406634at2759"/>
<reference evidence="2" key="1">
    <citation type="journal article" date="2014" name="Nat. Genet.">
        <title>Genome of the human hookworm Necator americanus.</title>
        <authorList>
            <person name="Tang Y.T."/>
            <person name="Gao X."/>
            <person name="Rosa B.A."/>
            <person name="Abubucker S."/>
            <person name="Hallsworth-Pepin K."/>
            <person name="Martin J."/>
            <person name="Tyagi R."/>
            <person name="Heizer E."/>
            <person name="Zhang X."/>
            <person name="Bhonagiri-Palsikar V."/>
            <person name="Minx P."/>
            <person name="Warren W.C."/>
            <person name="Wang Q."/>
            <person name="Zhan B."/>
            <person name="Hotez P.J."/>
            <person name="Sternberg P.W."/>
            <person name="Dougall A."/>
            <person name="Gaze S.T."/>
            <person name="Mulvenna J."/>
            <person name="Sotillo J."/>
            <person name="Ranganathan S."/>
            <person name="Rabelo E.M."/>
            <person name="Wilson R.K."/>
            <person name="Felgner P.L."/>
            <person name="Bethony J."/>
            <person name="Hawdon J.M."/>
            <person name="Gasser R.B."/>
            <person name="Loukas A."/>
            <person name="Mitreva M."/>
        </authorList>
    </citation>
    <scope>NUCLEOTIDE SEQUENCE [LARGE SCALE GENOMIC DNA]</scope>
</reference>
<dbReference type="Proteomes" id="UP000053676">
    <property type="component" value="Unassembled WGS sequence"/>
</dbReference>
<dbReference type="AlphaFoldDB" id="W2TJS6"/>
<name>W2TJS6_NECAM</name>
<accession>W2TJS6</accession>
<organism evidence="1 2">
    <name type="scientific">Necator americanus</name>
    <name type="common">Human hookworm</name>
    <dbReference type="NCBI Taxonomy" id="51031"/>
    <lineage>
        <taxon>Eukaryota</taxon>
        <taxon>Metazoa</taxon>
        <taxon>Ecdysozoa</taxon>
        <taxon>Nematoda</taxon>
        <taxon>Chromadorea</taxon>
        <taxon>Rhabditida</taxon>
        <taxon>Rhabditina</taxon>
        <taxon>Rhabditomorpha</taxon>
        <taxon>Strongyloidea</taxon>
        <taxon>Ancylostomatidae</taxon>
        <taxon>Bunostominae</taxon>
        <taxon>Necator</taxon>
    </lineage>
</organism>
<gene>
    <name evidence="1" type="ORF">NECAME_08206</name>
</gene>
<proteinExistence type="predicted"/>